<sequence>MYRLYYADQKTVRTDITRPELLYRLYYAGQKTVSTDITRPETAVQTLLCRPEDSEDGHNQTRNCCTDFTMPTRRQ</sequence>
<dbReference type="AlphaFoldDB" id="A0A9D4HTN7"/>
<evidence type="ECO:0000313" key="2">
    <source>
        <dbReference type="EMBL" id="KAH3730631.1"/>
    </source>
</evidence>
<protein>
    <submittedName>
        <fullName evidence="2">Uncharacterized protein</fullName>
    </submittedName>
</protein>
<organism evidence="2 3">
    <name type="scientific">Dreissena polymorpha</name>
    <name type="common">Zebra mussel</name>
    <name type="synonym">Mytilus polymorpha</name>
    <dbReference type="NCBI Taxonomy" id="45954"/>
    <lineage>
        <taxon>Eukaryota</taxon>
        <taxon>Metazoa</taxon>
        <taxon>Spiralia</taxon>
        <taxon>Lophotrochozoa</taxon>
        <taxon>Mollusca</taxon>
        <taxon>Bivalvia</taxon>
        <taxon>Autobranchia</taxon>
        <taxon>Heteroconchia</taxon>
        <taxon>Euheterodonta</taxon>
        <taxon>Imparidentia</taxon>
        <taxon>Neoheterodontei</taxon>
        <taxon>Myida</taxon>
        <taxon>Dreissenoidea</taxon>
        <taxon>Dreissenidae</taxon>
        <taxon>Dreissena</taxon>
    </lineage>
</organism>
<name>A0A9D4HTN7_DREPO</name>
<reference evidence="2" key="2">
    <citation type="submission" date="2020-11" db="EMBL/GenBank/DDBJ databases">
        <authorList>
            <person name="McCartney M.A."/>
            <person name="Auch B."/>
            <person name="Kono T."/>
            <person name="Mallez S."/>
            <person name="Becker A."/>
            <person name="Gohl D.M."/>
            <person name="Silverstein K.A.T."/>
            <person name="Koren S."/>
            <person name="Bechman K.B."/>
            <person name="Herman A."/>
            <person name="Abrahante J.E."/>
            <person name="Garbe J."/>
        </authorList>
    </citation>
    <scope>NUCLEOTIDE SEQUENCE</scope>
    <source>
        <strain evidence="2">Duluth1</strain>
        <tissue evidence="2">Whole animal</tissue>
    </source>
</reference>
<dbReference type="EMBL" id="JAIWYP010000012">
    <property type="protein sequence ID" value="KAH3730631.1"/>
    <property type="molecule type" value="Genomic_DNA"/>
</dbReference>
<proteinExistence type="predicted"/>
<evidence type="ECO:0000256" key="1">
    <source>
        <dbReference type="SAM" id="MobiDB-lite"/>
    </source>
</evidence>
<keyword evidence="3" id="KW-1185">Reference proteome</keyword>
<comment type="caution">
    <text evidence="2">The sequence shown here is derived from an EMBL/GenBank/DDBJ whole genome shotgun (WGS) entry which is preliminary data.</text>
</comment>
<reference evidence="2" key="1">
    <citation type="journal article" date="2019" name="bioRxiv">
        <title>The Genome of the Zebra Mussel, Dreissena polymorpha: A Resource for Invasive Species Research.</title>
        <authorList>
            <person name="McCartney M.A."/>
            <person name="Auch B."/>
            <person name="Kono T."/>
            <person name="Mallez S."/>
            <person name="Zhang Y."/>
            <person name="Obille A."/>
            <person name="Becker A."/>
            <person name="Abrahante J.E."/>
            <person name="Garbe J."/>
            <person name="Badalamenti J.P."/>
            <person name="Herman A."/>
            <person name="Mangelson H."/>
            <person name="Liachko I."/>
            <person name="Sullivan S."/>
            <person name="Sone E.D."/>
            <person name="Koren S."/>
            <person name="Silverstein K.A.T."/>
            <person name="Beckman K.B."/>
            <person name="Gohl D.M."/>
        </authorList>
    </citation>
    <scope>NUCLEOTIDE SEQUENCE</scope>
    <source>
        <strain evidence="2">Duluth1</strain>
        <tissue evidence="2">Whole animal</tissue>
    </source>
</reference>
<gene>
    <name evidence="2" type="ORF">DPMN_056621</name>
</gene>
<evidence type="ECO:0000313" key="3">
    <source>
        <dbReference type="Proteomes" id="UP000828390"/>
    </source>
</evidence>
<accession>A0A9D4HTN7</accession>
<feature type="region of interest" description="Disordered" evidence="1">
    <location>
        <begin position="52"/>
        <end position="75"/>
    </location>
</feature>
<dbReference type="Proteomes" id="UP000828390">
    <property type="component" value="Unassembled WGS sequence"/>
</dbReference>